<proteinExistence type="predicted"/>
<organism evidence="1 2">
    <name type="scientific">Autumnicola musiva</name>
    <dbReference type="NCBI Taxonomy" id="3075589"/>
    <lineage>
        <taxon>Bacteria</taxon>
        <taxon>Pseudomonadati</taxon>
        <taxon>Bacteroidota</taxon>
        <taxon>Flavobacteriia</taxon>
        <taxon>Flavobacteriales</taxon>
        <taxon>Flavobacteriaceae</taxon>
        <taxon>Autumnicola</taxon>
    </lineage>
</organism>
<keyword evidence="2" id="KW-1185">Reference proteome</keyword>
<gene>
    <name evidence="1" type="ORF">RM539_10095</name>
</gene>
<comment type="caution">
    <text evidence="1">The sequence shown here is derived from an EMBL/GenBank/DDBJ whole genome shotgun (WGS) entry which is preliminary data.</text>
</comment>
<reference evidence="1 2" key="1">
    <citation type="submission" date="2023-09" db="EMBL/GenBank/DDBJ databases">
        <authorList>
            <person name="Rey-Velasco X."/>
        </authorList>
    </citation>
    <scope>NUCLEOTIDE SEQUENCE [LARGE SCALE GENOMIC DNA]</scope>
    <source>
        <strain evidence="1 2">F117</strain>
    </source>
</reference>
<evidence type="ECO:0000313" key="2">
    <source>
        <dbReference type="Proteomes" id="UP001262582"/>
    </source>
</evidence>
<evidence type="ECO:0000313" key="1">
    <source>
        <dbReference type="EMBL" id="MDT0676930.1"/>
    </source>
</evidence>
<sequence>MANITYYQLNIDYIIEKYCVNKDKPAMHCNGKCHLNSQLGKFDKTKNPGKSTISESFLPVYFQKAFSYTINFQPLVFKVENWKIPLFHATDFIQDLEHPPDIRI</sequence>
<dbReference type="Proteomes" id="UP001262582">
    <property type="component" value="Unassembled WGS sequence"/>
</dbReference>
<dbReference type="EMBL" id="JAVRHK010000006">
    <property type="protein sequence ID" value="MDT0676930.1"/>
    <property type="molecule type" value="Genomic_DNA"/>
</dbReference>
<name>A0ABU3D5X0_9FLAO</name>
<protein>
    <submittedName>
        <fullName evidence="1">Uncharacterized protein</fullName>
    </submittedName>
</protein>
<dbReference type="RefSeq" id="WP_311503274.1">
    <property type="nucleotide sequence ID" value="NZ_JAVRHK010000006.1"/>
</dbReference>
<accession>A0ABU3D5X0</accession>